<keyword evidence="2" id="KW-1185">Reference proteome</keyword>
<dbReference type="OrthoDB" id="7845842at2"/>
<dbReference type="EMBL" id="FWFU01000001">
    <property type="protein sequence ID" value="SLN15951.1"/>
    <property type="molecule type" value="Genomic_DNA"/>
</dbReference>
<gene>
    <name evidence="1" type="ORF">ROH8110_00400</name>
</gene>
<accession>A0A1X6YD44</accession>
<sequence length="237" mass="27462">MKRFMIVSKQRSGTNHFVSLLQSHPQIACYGEVFRDGYRVTDLIGEEFAHFLPIEERTSEPNRFLDELESFVAPEARTLGFKVFPKQFLPVSQIARRPDMQIIRLVRPNLLATYSSSRIAAMTGQGAVRVGEQVRQAKLDFDARDFEHFMNAQGKWDDEVNRQLEVIPEERVFRMVYSELGQEPVLEKLLAFLGVEPMPMTSDAVKRNPSRIVDRFNNPAAVMKYLDRHQRTNWAEE</sequence>
<evidence type="ECO:0008006" key="3">
    <source>
        <dbReference type="Google" id="ProtNLM"/>
    </source>
</evidence>
<evidence type="ECO:0000313" key="1">
    <source>
        <dbReference type="EMBL" id="SLN15951.1"/>
    </source>
</evidence>
<protein>
    <recommendedName>
        <fullName evidence="3">Stf0 sulfotransferase</fullName>
    </recommendedName>
</protein>
<dbReference type="RefSeq" id="WP_085816104.1">
    <property type="nucleotide sequence ID" value="NZ_FWFU01000001.1"/>
</dbReference>
<dbReference type="SUPFAM" id="SSF52540">
    <property type="entry name" value="P-loop containing nucleoside triphosphate hydrolases"/>
    <property type="match status" value="1"/>
</dbReference>
<organism evidence="1 2">
    <name type="scientific">Roseovarius halotolerans</name>
    <dbReference type="NCBI Taxonomy" id="505353"/>
    <lineage>
        <taxon>Bacteria</taxon>
        <taxon>Pseudomonadati</taxon>
        <taxon>Pseudomonadota</taxon>
        <taxon>Alphaproteobacteria</taxon>
        <taxon>Rhodobacterales</taxon>
        <taxon>Roseobacteraceae</taxon>
        <taxon>Roseovarius</taxon>
    </lineage>
</organism>
<dbReference type="Pfam" id="PF13469">
    <property type="entry name" value="Sulfotransfer_3"/>
    <property type="match status" value="1"/>
</dbReference>
<evidence type="ECO:0000313" key="2">
    <source>
        <dbReference type="Proteomes" id="UP000193207"/>
    </source>
</evidence>
<proteinExistence type="predicted"/>
<dbReference type="Gene3D" id="3.40.50.300">
    <property type="entry name" value="P-loop containing nucleotide triphosphate hydrolases"/>
    <property type="match status" value="1"/>
</dbReference>
<reference evidence="1 2" key="1">
    <citation type="submission" date="2017-03" db="EMBL/GenBank/DDBJ databases">
        <authorList>
            <person name="Afonso C.L."/>
            <person name="Miller P.J."/>
            <person name="Scott M.A."/>
            <person name="Spackman E."/>
            <person name="Goraichik I."/>
            <person name="Dimitrov K.M."/>
            <person name="Suarez D.L."/>
            <person name="Swayne D.E."/>
        </authorList>
    </citation>
    <scope>NUCLEOTIDE SEQUENCE [LARGE SCALE GENOMIC DNA]</scope>
    <source>
        <strain evidence="1 2">CECT 8110</strain>
    </source>
</reference>
<dbReference type="InterPro" id="IPR027417">
    <property type="entry name" value="P-loop_NTPase"/>
</dbReference>
<dbReference type="AlphaFoldDB" id="A0A1X6YD44"/>
<dbReference type="Proteomes" id="UP000193207">
    <property type="component" value="Unassembled WGS sequence"/>
</dbReference>
<name>A0A1X6YD44_9RHOB</name>